<proteinExistence type="predicted"/>
<evidence type="ECO:0000256" key="1">
    <source>
        <dbReference type="SAM" id="Phobius"/>
    </source>
</evidence>
<keyword evidence="1" id="KW-0812">Transmembrane</keyword>
<evidence type="ECO:0000313" key="2">
    <source>
        <dbReference type="EMBL" id="CAD8390696.1"/>
    </source>
</evidence>
<sequence>MRKVEDPVRILRTAHLYLITTITPLWATASLLTPCLSRVKGGVRWRREHSSDQLQPRHVRIEERMQHLTVDDNIDKRSYIAGEDLAEVNGIRRTTLTLLHNPRNLMEHPEIFPDRYCTVTNSLIAALIKPENITVKIKRESYLDSFEPKYRRHVENFILSHLETTRVEIES</sequence>
<reference evidence="2" key="1">
    <citation type="submission" date="2021-01" db="EMBL/GenBank/DDBJ databases">
        <authorList>
            <person name="Corre E."/>
            <person name="Pelletier E."/>
            <person name="Niang G."/>
            <person name="Scheremetjew M."/>
            <person name="Finn R."/>
            <person name="Kale V."/>
            <person name="Holt S."/>
            <person name="Cochrane G."/>
            <person name="Meng A."/>
            <person name="Brown T."/>
            <person name="Cohen L."/>
        </authorList>
    </citation>
    <scope>NUCLEOTIDE SEQUENCE</scope>
    <source>
        <strain evidence="2">UTEX LB 2760</strain>
    </source>
</reference>
<keyword evidence="1" id="KW-1133">Transmembrane helix</keyword>
<keyword evidence="1" id="KW-0472">Membrane</keyword>
<accession>A0A7S0BDK8</accession>
<dbReference type="AlphaFoldDB" id="A0A7S0BDK8"/>
<organism evidence="2">
    <name type="scientific">Rhodosorus marinus</name>
    <dbReference type="NCBI Taxonomy" id="101924"/>
    <lineage>
        <taxon>Eukaryota</taxon>
        <taxon>Rhodophyta</taxon>
        <taxon>Stylonematophyceae</taxon>
        <taxon>Stylonematales</taxon>
        <taxon>Stylonemataceae</taxon>
        <taxon>Rhodosorus</taxon>
    </lineage>
</organism>
<gene>
    <name evidence="2" type="ORF">RMAR0315_LOCUS671</name>
</gene>
<name>A0A7S0BDK8_9RHOD</name>
<dbReference type="EMBL" id="HBEK01001188">
    <property type="protein sequence ID" value="CAD8390696.1"/>
    <property type="molecule type" value="Transcribed_RNA"/>
</dbReference>
<feature type="transmembrane region" description="Helical" evidence="1">
    <location>
        <begin position="16"/>
        <end position="37"/>
    </location>
</feature>
<protein>
    <submittedName>
        <fullName evidence="2">Uncharacterized protein</fullName>
    </submittedName>
</protein>